<sequence>MHADKFSLVTWLNNVNAAEWFPRTKSGLIKKKLWTHVIGIIVSKTKSDGTAGPAAEVAAEFKSKIEGCDAATMAEARAELILHVDAGQLAYMTSTDPREI</sequence>
<gene>
    <name evidence="1" type="ORF">MCHLO_00232</name>
</gene>
<proteinExistence type="predicted"/>
<name>A0ABQ0KWM1_MYCCL</name>
<organism evidence="1 2">
    <name type="scientific">Mycena chlorophos</name>
    <name type="common">Agaric fungus</name>
    <name type="synonym">Agaricus chlorophos</name>
    <dbReference type="NCBI Taxonomy" id="658473"/>
    <lineage>
        <taxon>Eukaryota</taxon>
        <taxon>Fungi</taxon>
        <taxon>Dikarya</taxon>
        <taxon>Basidiomycota</taxon>
        <taxon>Agaricomycotina</taxon>
        <taxon>Agaricomycetes</taxon>
        <taxon>Agaricomycetidae</taxon>
        <taxon>Agaricales</taxon>
        <taxon>Marasmiineae</taxon>
        <taxon>Mycenaceae</taxon>
        <taxon>Mycena</taxon>
    </lineage>
</organism>
<protein>
    <submittedName>
        <fullName evidence="1">Uncharacterized protein</fullName>
    </submittedName>
</protein>
<keyword evidence="2" id="KW-1185">Reference proteome</keyword>
<evidence type="ECO:0000313" key="1">
    <source>
        <dbReference type="EMBL" id="GAT42519.1"/>
    </source>
</evidence>
<accession>A0ABQ0KWM1</accession>
<reference evidence="1" key="1">
    <citation type="submission" date="2014-09" db="EMBL/GenBank/DDBJ databases">
        <title>Genome sequence of the luminous mushroom Mycena chlorophos for searching fungal bioluminescence genes.</title>
        <authorList>
            <person name="Tanaka Y."/>
            <person name="Kasuga D."/>
            <person name="Oba Y."/>
            <person name="Hase S."/>
            <person name="Sato K."/>
            <person name="Oba Y."/>
            <person name="Sakakibara Y."/>
        </authorList>
    </citation>
    <scope>NUCLEOTIDE SEQUENCE</scope>
</reference>
<evidence type="ECO:0000313" key="2">
    <source>
        <dbReference type="Proteomes" id="UP000815677"/>
    </source>
</evidence>
<dbReference type="EMBL" id="DF838041">
    <property type="protein sequence ID" value="GAT42519.1"/>
    <property type="molecule type" value="Genomic_DNA"/>
</dbReference>
<dbReference type="Proteomes" id="UP000815677">
    <property type="component" value="Unassembled WGS sequence"/>
</dbReference>